<evidence type="ECO:0000313" key="3">
    <source>
        <dbReference type="Proteomes" id="UP001500459"/>
    </source>
</evidence>
<feature type="chain" id="PRO_5046256578" description="DUF4920 domain-containing protein" evidence="1">
    <location>
        <begin position="23"/>
        <end position="168"/>
    </location>
</feature>
<comment type="caution">
    <text evidence="2">The sequence shown here is derived from an EMBL/GenBank/DDBJ whole genome shotgun (WGS) entry which is preliminary data.</text>
</comment>
<dbReference type="RefSeq" id="WP_344930643.1">
    <property type="nucleotide sequence ID" value="NZ_BAABCW010000028.1"/>
</dbReference>
<proteinExistence type="predicted"/>
<name>A0ABP6UTH7_9FLAO</name>
<dbReference type="InterPro" id="IPR032577">
    <property type="entry name" value="DUF4920"/>
</dbReference>
<dbReference type="Proteomes" id="UP001500459">
    <property type="component" value="Unassembled WGS sequence"/>
</dbReference>
<keyword evidence="1" id="KW-0732">Signal</keyword>
<organism evidence="2 3">
    <name type="scientific">Aquimarina addita</name>
    <dbReference type="NCBI Taxonomy" id="870485"/>
    <lineage>
        <taxon>Bacteria</taxon>
        <taxon>Pseudomonadati</taxon>
        <taxon>Bacteroidota</taxon>
        <taxon>Flavobacteriia</taxon>
        <taxon>Flavobacteriales</taxon>
        <taxon>Flavobacteriaceae</taxon>
        <taxon>Aquimarina</taxon>
    </lineage>
</organism>
<sequence length="168" mass="18617">MKKIILFIVVFSSILSCNSVQKETTYFSTGDLVLKDYNSFGAKVSSDTIYDQKSITEIYKGLKEGDTVYTTFLSTVQDVCEVKGCWMKIALTDTEEATVRFKAYGFFVPMDLKKDTVIVQGKAFVSETSIADLKHLAEDAGKTEDEIAAITVPKMTYSLVADGVLIKK</sequence>
<feature type="signal peptide" evidence="1">
    <location>
        <begin position="1"/>
        <end position="22"/>
    </location>
</feature>
<evidence type="ECO:0000256" key="1">
    <source>
        <dbReference type="SAM" id="SignalP"/>
    </source>
</evidence>
<protein>
    <recommendedName>
        <fullName evidence="4">DUF4920 domain-containing protein</fullName>
    </recommendedName>
</protein>
<reference evidence="3" key="1">
    <citation type="journal article" date="2019" name="Int. J. Syst. Evol. Microbiol.">
        <title>The Global Catalogue of Microorganisms (GCM) 10K type strain sequencing project: providing services to taxonomists for standard genome sequencing and annotation.</title>
        <authorList>
            <consortium name="The Broad Institute Genomics Platform"/>
            <consortium name="The Broad Institute Genome Sequencing Center for Infectious Disease"/>
            <person name="Wu L."/>
            <person name="Ma J."/>
        </authorList>
    </citation>
    <scope>NUCLEOTIDE SEQUENCE [LARGE SCALE GENOMIC DNA]</scope>
    <source>
        <strain evidence="3">JCM 17106</strain>
    </source>
</reference>
<evidence type="ECO:0008006" key="4">
    <source>
        <dbReference type="Google" id="ProtNLM"/>
    </source>
</evidence>
<accession>A0ABP6UTH7</accession>
<dbReference type="PROSITE" id="PS51257">
    <property type="entry name" value="PROKAR_LIPOPROTEIN"/>
    <property type="match status" value="1"/>
</dbReference>
<dbReference type="EMBL" id="BAABCW010000028">
    <property type="protein sequence ID" value="GAA3522075.1"/>
    <property type="molecule type" value="Genomic_DNA"/>
</dbReference>
<gene>
    <name evidence="2" type="ORF">GCM10022393_40740</name>
</gene>
<keyword evidence="3" id="KW-1185">Reference proteome</keyword>
<evidence type="ECO:0000313" key="2">
    <source>
        <dbReference type="EMBL" id="GAA3522075.1"/>
    </source>
</evidence>
<dbReference type="Pfam" id="PF16267">
    <property type="entry name" value="DUF4920"/>
    <property type="match status" value="1"/>
</dbReference>